<dbReference type="GO" id="GO:0106316">
    <property type="term" value="F:nitrite reductase (NADH) activity"/>
    <property type="evidence" value="ECO:0007669"/>
    <property type="project" value="UniProtKB-EC"/>
</dbReference>
<dbReference type="NCBIfam" id="TIGR02378">
    <property type="entry name" value="nirD_assim_sml"/>
    <property type="match status" value="1"/>
</dbReference>
<evidence type="ECO:0000256" key="5">
    <source>
        <dbReference type="ARBA" id="ARBA00023014"/>
    </source>
</evidence>
<reference evidence="8 9" key="1">
    <citation type="submission" date="2021-03" db="EMBL/GenBank/DDBJ databases">
        <title>Sequencing the genomes of 1000 actinobacteria strains.</title>
        <authorList>
            <person name="Klenk H.-P."/>
        </authorList>
    </citation>
    <scope>NUCLEOTIDE SEQUENCE [LARGE SCALE GENOMIC DNA]</scope>
    <source>
        <strain evidence="8 9">DSM 14566</strain>
    </source>
</reference>
<evidence type="ECO:0000256" key="2">
    <source>
        <dbReference type="ARBA" id="ARBA00022723"/>
    </source>
</evidence>
<dbReference type="Proteomes" id="UP001519290">
    <property type="component" value="Unassembled WGS sequence"/>
</dbReference>
<keyword evidence="1" id="KW-0001">2Fe-2S</keyword>
<feature type="domain" description="Rieske" evidence="7">
    <location>
        <begin position="19"/>
        <end position="122"/>
    </location>
</feature>
<evidence type="ECO:0000259" key="7">
    <source>
        <dbReference type="PROSITE" id="PS51296"/>
    </source>
</evidence>
<accession>A0ABS4X6E9</accession>
<proteinExistence type="predicted"/>
<evidence type="ECO:0000313" key="9">
    <source>
        <dbReference type="Proteomes" id="UP001519290"/>
    </source>
</evidence>
<keyword evidence="6" id="KW-0534">Nitrate assimilation</keyword>
<dbReference type="Gene3D" id="2.102.10.10">
    <property type="entry name" value="Rieske [2Fe-2S] iron-sulphur domain"/>
    <property type="match status" value="1"/>
</dbReference>
<evidence type="ECO:0000256" key="4">
    <source>
        <dbReference type="ARBA" id="ARBA00023004"/>
    </source>
</evidence>
<comment type="caution">
    <text evidence="8">The sequence shown here is derived from an EMBL/GenBank/DDBJ whole genome shotgun (WGS) entry which is preliminary data.</text>
</comment>
<evidence type="ECO:0000256" key="6">
    <source>
        <dbReference type="ARBA" id="ARBA00023063"/>
    </source>
</evidence>
<dbReference type="SUPFAM" id="SSF50022">
    <property type="entry name" value="ISP domain"/>
    <property type="match status" value="1"/>
</dbReference>
<dbReference type="InterPro" id="IPR017881">
    <property type="entry name" value="NirD"/>
</dbReference>
<keyword evidence="4" id="KW-0408">Iron</keyword>
<dbReference type="EC" id="1.7.1.15" evidence="8"/>
<dbReference type="PROSITE" id="PS51296">
    <property type="entry name" value="RIESKE"/>
    <property type="match status" value="1"/>
</dbReference>
<protein>
    <submittedName>
        <fullName evidence="8">Nitrite reductase (NADH) small subunit</fullName>
        <ecNumber evidence="8">1.7.1.15</ecNumber>
    </submittedName>
</protein>
<name>A0ABS4X6E9_9MICO</name>
<dbReference type="PANTHER" id="PTHR40562:SF1">
    <property type="entry name" value="NITRITE REDUCTASE (NADH) SMALL SUBUNIT"/>
    <property type="match status" value="1"/>
</dbReference>
<keyword evidence="2" id="KW-0479">Metal-binding</keyword>
<dbReference type="Pfam" id="PF13806">
    <property type="entry name" value="Rieske_2"/>
    <property type="match status" value="1"/>
</dbReference>
<sequence>MTTQMQTLHPSISSRLGWQRVCALKSLEVERGRAALVGSAQIALFLLADGTIRATCNRDPYCDAYVLSRGIVGSRGDVPTLSSPMHKQVFDLRTGTCLDTRGKEPARLRTWQARAVDGQVQLLWGSAS</sequence>
<evidence type="ECO:0000256" key="3">
    <source>
        <dbReference type="ARBA" id="ARBA00023002"/>
    </source>
</evidence>
<keyword evidence="9" id="KW-1185">Reference proteome</keyword>
<organism evidence="8 9">
    <name type="scientific">Brachybacterium sacelli</name>
    <dbReference type="NCBI Taxonomy" id="173364"/>
    <lineage>
        <taxon>Bacteria</taxon>
        <taxon>Bacillati</taxon>
        <taxon>Actinomycetota</taxon>
        <taxon>Actinomycetes</taxon>
        <taxon>Micrococcales</taxon>
        <taxon>Dermabacteraceae</taxon>
        <taxon>Brachybacterium</taxon>
    </lineage>
</organism>
<dbReference type="InterPro" id="IPR017941">
    <property type="entry name" value="Rieske_2Fe-2S"/>
</dbReference>
<evidence type="ECO:0000313" key="8">
    <source>
        <dbReference type="EMBL" id="MBP2384042.1"/>
    </source>
</evidence>
<gene>
    <name evidence="8" type="ORF">JOF43_004031</name>
</gene>
<dbReference type="InterPro" id="IPR036922">
    <property type="entry name" value="Rieske_2Fe-2S_sf"/>
</dbReference>
<keyword evidence="5" id="KW-0411">Iron-sulfur</keyword>
<dbReference type="EMBL" id="JAGIOD010000002">
    <property type="protein sequence ID" value="MBP2384042.1"/>
    <property type="molecule type" value="Genomic_DNA"/>
</dbReference>
<dbReference type="InterPro" id="IPR012748">
    <property type="entry name" value="Rieske-like_NirD"/>
</dbReference>
<keyword evidence="3 8" id="KW-0560">Oxidoreductase</keyword>
<evidence type="ECO:0000256" key="1">
    <source>
        <dbReference type="ARBA" id="ARBA00022714"/>
    </source>
</evidence>
<dbReference type="PROSITE" id="PS51300">
    <property type="entry name" value="NIRD"/>
    <property type="match status" value="1"/>
</dbReference>
<dbReference type="PANTHER" id="PTHR40562">
    <property type="match status" value="1"/>
</dbReference>